<evidence type="ECO:0000259" key="4">
    <source>
        <dbReference type="SMART" id="SM00499"/>
    </source>
</evidence>
<feature type="signal peptide" evidence="3">
    <location>
        <begin position="1"/>
        <end position="27"/>
    </location>
</feature>
<dbReference type="Proteomes" id="UP000813463">
    <property type="component" value="Chromosome 5"/>
</dbReference>
<dbReference type="InterPro" id="IPR016140">
    <property type="entry name" value="Bifunc_inhib/LTP/seed_store"/>
</dbReference>
<dbReference type="InterPro" id="IPR036312">
    <property type="entry name" value="Bifun_inhib/LTP/seed_sf"/>
</dbReference>
<name>A0ABM3QSA3_SPIOL</name>
<keyword evidence="2" id="KW-0813">Transport</keyword>
<dbReference type="PANTHER" id="PTHR33076">
    <property type="entry name" value="NON-SPECIFIC LIPID-TRANSFER PROTEIN 2-RELATED"/>
    <property type="match status" value="1"/>
</dbReference>
<reference evidence="5" key="1">
    <citation type="journal article" date="2021" name="Nat. Commun.">
        <title>Genomic analyses provide insights into spinach domestication and the genetic basis of agronomic traits.</title>
        <authorList>
            <person name="Cai X."/>
            <person name="Sun X."/>
            <person name="Xu C."/>
            <person name="Sun H."/>
            <person name="Wang X."/>
            <person name="Ge C."/>
            <person name="Zhang Z."/>
            <person name="Wang Q."/>
            <person name="Fei Z."/>
            <person name="Jiao C."/>
            <person name="Wang Q."/>
        </authorList>
    </citation>
    <scope>NUCLEOTIDE SEQUENCE [LARGE SCALE GENOMIC DNA]</scope>
    <source>
        <strain evidence="5">cv. Varoflay</strain>
    </source>
</reference>
<evidence type="ECO:0000313" key="6">
    <source>
        <dbReference type="RefSeq" id="XP_056686244.1"/>
    </source>
</evidence>
<evidence type="ECO:0000256" key="1">
    <source>
        <dbReference type="ARBA" id="ARBA00009748"/>
    </source>
</evidence>
<keyword evidence="2" id="KW-0446">Lipid-binding</keyword>
<feature type="chain" id="PRO_5047394688" description="Non-specific lipid-transfer protein" evidence="3">
    <location>
        <begin position="28"/>
        <end position="130"/>
    </location>
</feature>
<feature type="domain" description="Bifunctional inhibitor/plant lipid transfer protein/seed storage helical" evidence="4">
    <location>
        <begin position="32"/>
        <end position="119"/>
    </location>
</feature>
<reference evidence="6" key="2">
    <citation type="submission" date="2025-08" db="UniProtKB">
        <authorList>
            <consortium name="RefSeq"/>
        </authorList>
    </citation>
    <scope>IDENTIFICATION</scope>
    <source>
        <tissue evidence="6">Leaf</tissue>
    </source>
</reference>
<keyword evidence="3" id="KW-0732">Signal</keyword>
<proteinExistence type="inferred from homology"/>
<dbReference type="GeneID" id="130461952"/>
<sequence>MARSTVVKLACAAVVIYIVVVAPHAEAAITSCNSVLSNVTPCLAYLRGATAPNKRCCDGVNAVNDLAVSVADQNFACRCIKNFSGDIMGIDYSKIPDLPGKCGIGQFDYPITDKGETKCNKLTQAKRKLF</sequence>
<dbReference type="Gene3D" id="1.10.110.10">
    <property type="entry name" value="Plant lipid-transfer and hydrophobic proteins"/>
    <property type="match status" value="1"/>
</dbReference>
<dbReference type="PRINTS" id="PR00382">
    <property type="entry name" value="LIPIDTRNSFER"/>
</dbReference>
<comment type="function">
    <text evidence="2">Plant non-specific lipid-transfer proteins transfer phospholipids as well as galactolipids across membranes. May play a role in wax or cutin deposition in the cell walls of expanding epidermal cells and certain secretory tissues.</text>
</comment>
<organism evidence="5 6">
    <name type="scientific">Spinacia oleracea</name>
    <name type="common">Spinach</name>
    <dbReference type="NCBI Taxonomy" id="3562"/>
    <lineage>
        <taxon>Eukaryota</taxon>
        <taxon>Viridiplantae</taxon>
        <taxon>Streptophyta</taxon>
        <taxon>Embryophyta</taxon>
        <taxon>Tracheophyta</taxon>
        <taxon>Spermatophyta</taxon>
        <taxon>Magnoliopsida</taxon>
        <taxon>eudicotyledons</taxon>
        <taxon>Gunneridae</taxon>
        <taxon>Pentapetalae</taxon>
        <taxon>Caryophyllales</taxon>
        <taxon>Chenopodiaceae</taxon>
        <taxon>Chenopodioideae</taxon>
        <taxon>Anserineae</taxon>
        <taxon>Spinacia</taxon>
    </lineage>
</organism>
<dbReference type="RefSeq" id="XP_056686244.1">
    <property type="nucleotide sequence ID" value="XM_056830266.1"/>
</dbReference>
<evidence type="ECO:0000313" key="5">
    <source>
        <dbReference type="Proteomes" id="UP000813463"/>
    </source>
</evidence>
<accession>A0ABM3QSA3</accession>
<protein>
    <recommendedName>
        <fullName evidence="2">Non-specific lipid-transfer protein</fullName>
    </recommendedName>
</protein>
<evidence type="ECO:0000256" key="3">
    <source>
        <dbReference type="SAM" id="SignalP"/>
    </source>
</evidence>
<evidence type="ECO:0000256" key="2">
    <source>
        <dbReference type="RuleBase" id="RU000628"/>
    </source>
</evidence>
<dbReference type="InterPro" id="IPR000528">
    <property type="entry name" value="Plant_nsLTP"/>
</dbReference>
<dbReference type="SMART" id="SM00499">
    <property type="entry name" value="AAI"/>
    <property type="match status" value="1"/>
</dbReference>
<dbReference type="CDD" id="cd01960">
    <property type="entry name" value="nsLTP1"/>
    <property type="match status" value="1"/>
</dbReference>
<keyword evidence="5" id="KW-1185">Reference proteome</keyword>
<gene>
    <name evidence="6" type="primary">LOC130461952</name>
</gene>
<dbReference type="Pfam" id="PF00234">
    <property type="entry name" value="Tryp_alpha_amyl"/>
    <property type="match status" value="1"/>
</dbReference>
<dbReference type="SUPFAM" id="SSF47699">
    <property type="entry name" value="Bifunctional inhibitor/lipid-transfer protein/seed storage 2S albumin"/>
    <property type="match status" value="1"/>
</dbReference>
<comment type="similarity">
    <text evidence="1 2">Belongs to the plant LTP family.</text>
</comment>